<dbReference type="Pfam" id="PF04677">
    <property type="entry name" value="CwfJ_C_1"/>
    <property type="match status" value="1"/>
</dbReference>
<reference evidence="4 5" key="1">
    <citation type="submission" date="2021-06" db="EMBL/GenBank/DDBJ databases">
        <title>Caerostris darwini draft genome.</title>
        <authorList>
            <person name="Kono N."/>
            <person name="Arakawa K."/>
        </authorList>
    </citation>
    <scope>NUCLEOTIDE SEQUENCE [LARGE SCALE GENOMIC DNA]</scope>
</reference>
<keyword evidence="5" id="KW-1185">Reference proteome</keyword>
<feature type="domain" description="Cwf19-like protein C-terminal" evidence="2">
    <location>
        <begin position="130"/>
        <end position="222"/>
    </location>
</feature>
<dbReference type="GO" id="GO:0000398">
    <property type="term" value="P:mRNA splicing, via spliceosome"/>
    <property type="evidence" value="ECO:0007669"/>
    <property type="project" value="TreeGrafter"/>
</dbReference>
<dbReference type="InterPro" id="IPR040194">
    <property type="entry name" value="Cwf19-like"/>
</dbReference>
<evidence type="ECO:0000259" key="2">
    <source>
        <dbReference type="Pfam" id="PF04676"/>
    </source>
</evidence>
<feature type="domain" description="Cwf19-like C-terminal" evidence="3">
    <location>
        <begin position="9"/>
        <end position="111"/>
    </location>
</feature>
<proteinExistence type="inferred from homology"/>
<dbReference type="SUPFAM" id="SSF54197">
    <property type="entry name" value="HIT-like"/>
    <property type="match status" value="1"/>
</dbReference>
<sequence>MAAWLALMSQESCWFCFTNPDIQKQLLLSIGDYSYITLAKGGLVKDHLLIIPMEHVPASINLSESSAKEIQHYKDALVEYLHNQDQDVIFFERNFKSPHLQIQIVPIPRCKPSGIKETIFKFASSEGLEFTELSKFSVLKQVVPSKKSYFYVEIVINGKYSGKLLHIIEGNFPLQFGRMMLASKAILNIPNRIDWKECKMSPDEELQAAEYFRENFKQYDFTKK</sequence>
<dbReference type="Gene3D" id="3.30.428.10">
    <property type="entry name" value="HIT-like"/>
    <property type="match status" value="1"/>
</dbReference>
<evidence type="ECO:0000259" key="3">
    <source>
        <dbReference type="Pfam" id="PF04677"/>
    </source>
</evidence>
<comment type="similarity">
    <text evidence="1">Belongs to the CWF19 family.</text>
</comment>
<evidence type="ECO:0000256" key="1">
    <source>
        <dbReference type="ARBA" id="ARBA00006795"/>
    </source>
</evidence>
<dbReference type="PANTHER" id="PTHR12072:SF4">
    <property type="entry name" value="CWF19-LIKE PROTEIN 1"/>
    <property type="match status" value="1"/>
</dbReference>
<dbReference type="InterPro" id="IPR006768">
    <property type="entry name" value="Cwf19-like_C_dom-1"/>
</dbReference>
<gene>
    <name evidence="4" type="primary">cwf19l1</name>
    <name evidence="4" type="ORF">CDAR_259061</name>
</gene>
<protein>
    <submittedName>
        <fullName evidence="4">CWF19-like protein 1</fullName>
    </submittedName>
</protein>
<evidence type="ECO:0000313" key="4">
    <source>
        <dbReference type="EMBL" id="GIX99212.1"/>
    </source>
</evidence>
<dbReference type="GO" id="GO:0071014">
    <property type="term" value="C:post-mRNA release spliceosomal complex"/>
    <property type="evidence" value="ECO:0007669"/>
    <property type="project" value="TreeGrafter"/>
</dbReference>
<dbReference type="AlphaFoldDB" id="A0AAV4PNR5"/>
<dbReference type="PANTHER" id="PTHR12072">
    <property type="entry name" value="CWF19, CELL CYCLE CONTROL PROTEIN"/>
    <property type="match status" value="1"/>
</dbReference>
<organism evidence="4 5">
    <name type="scientific">Caerostris darwini</name>
    <dbReference type="NCBI Taxonomy" id="1538125"/>
    <lineage>
        <taxon>Eukaryota</taxon>
        <taxon>Metazoa</taxon>
        <taxon>Ecdysozoa</taxon>
        <taxon>Arthropoda</taxon>
        <taxon>Chelicerata</taxon>
        <taxon>Arachnida</taxon>
        <taxon>Araneae</taxon>
        <taxon>Araneomorphae</taxon>
        <taxon>Entelegynae</taxon>
        <taxon>Araneoidea</taxon>
        <taxon>Araneidae</taxon>
        <taxon>Caerostris</taxon>
    </lineage>
</organism>
<evidence type="ECO:0000313" key="5">
    <source>
        <dbReference type="Proteomes" id="UP001054837"/>
    </source>
</evidence>
<dbReference type="InterPro" id="IPR036265">
    <property type="entry name" value="HIT-like_sf"/>
</dbReference>
<accession>A0AAV4PNR5</accession>
<dbReference type="EMBL" id="BPLQ01003277">
    <property type="protein sequence ID" value="GIX99212.1"/>
    <property type="molecule type" value="Genomic_DNA"/>
</dbReference>
<dbReference type="InterPro" id="IPR006767">
    <property type="entry name" value="Cwf19-like_C_dom-2"/>
</dbReference>
<dbReference type="GO" id="GO:0061632">
    <property type="term" value="F:RNA lariat debranching enzyme activator activity"/>
    <property type="evidence" value="ECO:0007669"/>
    <property type="project" value="TreeGrafter"/>
</dbReference>
<comment type="caution">
    <text evidence="4">The sequence shown here is derived from an EMBL/GenBank/DDBJ whole genome shotgun (WGS) entry which is preliminary data.</text>
</comment>
<dbReference type="Pfam" id="PF04676">
    <property type="entry name" value="CwfJ_C_2"/>
    <property type="match status" value="1"/>
</dbReference>
<dbReference type="Proteomes" id="UP001054837">
    <property type="component" value="Unassembled WGS sequence"/>
</dbReference>
<name>A0AAV4PNR5_9ARAC</name>